<evidence type="ECO:0000313" key="1">
    <source>
        <dbReference type="EMBL" id="WTO87344.1"/>
    </source>
</evidence>
<protein>
    <submittedName>
        <fullName evidence="1">Uncharacterized protein</fullName>
    </submittedName>
</protein>
<dbReference type="Proteomes" id="UP001622690">
    <property type="component" value="Chromosome"/>
</dbReference>
<dbReference type="EMBL" id="CP108125">
    <property type="protein sequence ID" value="WTO87344.1"/>
    <property type="molecule type" value="Genomic_DNA"/>
</dbReference>
<proteinExistence type="predicted"/>
<sequence>MVDWAQMRDCWFDFDRVPELLERVERQADAEAWRELGWRLVLEHDLVSPASFAALPRLVRLAPRSAEARGLAGKILERAAGPHGCDDLLADCASAIAEFGVVLDRHLRSRPADYLVAFRALLAVEEEYHWANALGGFKDDINGVDCPHCGVGVTIAIGDFGCYSQVWDGDKETRRGLRPAVGEKLTGTGRWMHRITVRDGQEVLTNGITHLFGEAECPRCAGVFNVADEYTSANRPVMW</sequence>
<evidence type="ECO:0000313" key="2">
    <source>
        <dbReference type="Proteomes" id="UP001622690"/>
    </source>
</evidence>
<name>A0ABZ1J7N1_9ACTN</name>
<gene>
    <name evidence="1" type="ORF">OHU27_34830</name>
</gene>
<dbReference type="RefSeq" id="WP_210979942.1">
    <property type="nucleotide sequence ID" value="NZ_CP108125.1"/>
</dbReference>
<organism evidence="1 2">
    <name type="scientific">Streptomyces nigra</name>
    <dbReference type="NCBI Taxonomy" id="1827580"/>
    <lineage>
        <taxon>Bacteria</taxon>
        <taxon>Bacillati</taxon>
        <taxon>Actinomycetota</taxon>
        <taxon>Actinomycetes</taxon>
        <taxon>Kitasatosporales</taxon>
        <taxon>Streptomycetaceae</taxon>
        <taxon>Streptomyces</taxon>
    </lineage>
</organism>
<reference evidence="1 2" key="1">
    <citation type="submission" date="2022-10" db="EMBL/GenBank/DDBJ databases">
        <title>The complete genomes of actinobacterial strains from the NBC collection.</title>
        <authorList>
            <person name="Joergensen T.S."/>
            <person name="Alvarez Arevalo M."/>
            <person name="Sterndorff E.B."/>
            <person name="Faurdal D."/>
            <person name="Vuksanovic O."/>
            <person name="Mourched A.-S."/>
            <person name="Charusanti P."/>
            <person name="Shaw S."/>
            <person name="Blin K."/>
            <person name="Weber T."/>
        </authorList>
    </citation>
    <scope>NUCLEOTIDE SEQUENCE [LARGE SCALE GENOMIC DNA]</scope>
    <source>
        <strain evidence="1 2">NBC_00206</strain>
    </source>
</reference>
<accession>A0ABZ1J7N1</accession>
<keyword evidence="2" id="KW-1185">Reference proteome</keyword>